<accession>A0ABW5X4N9</accession>
<dbReference type="Proteomes" id="UP001597438">
    <property type="component" value="Unassembled WGS sequence"/>
</dbReference>
<sequence>MTDWRSTLLLFAGIFISTFCFSQEMKMMTYNIKYANENDGENSWSHRKEFITNQLKFYEPDIFGVQEALESQLDHFTSELNTYDFVGVGREDGKKKGEFSAILYKKNLFKVLSAQTFWLSDTPEKISTGWDAALPRICTYALFEDIKSGKKFYFFNTHFDHIGEKARLESAKLILKKIKEINTENFPVVLTGDFNLEPDSEAIQTISMEMNDAREVAQMVSFGSEGTFNGFNFEEPVTRRIDYIFTNAQVKVQKYGVLTDSKEMRYPSDHFPLLVLVEFK</sequence>
<protein>
    <submittedName>
        <fullName evidence="2">Endonuclease/exonuclease/phosphatase family protein</fullName>
    </submittedName>
</protein>
<keyword evidence="3" id="KW-1185">Reference proteome</keyword>
<name>A0ABW5X4N9_9FLAO</name>
<dbReference type="Gene3D" id="3.60.10.10">
    <property type="entry name" value="Endonuclease/exonuclease/phosphatase"/>
    <property type="match status" value="1"/>
</dbReference>
<feature type="domain" description="Endonuclease/exonuclease/phosphatase" evidence="1">
    <location>
        <begin position="28"/>
        <end position="270"/>
    </location>
</feature>
<dbReference type="InterPro" id="IPR005135">
    <property type="entry name" value="Endo/exonuclease/phosphatase"/>
</dbReference>
<keyword evidence="2" id="KW-0540">Nuclease</keyword>
<gene>
    <name evidence="2" type="ORF">ACFSYS_08655</name>
</gene>
<dbReference type="InterPro" id="IPR050410">
    <property type="entry name" value="CCR4/nocturin_mRNA_transcr"/>
</dbReference>
<dbReference type="RefSeq" id="WP_378212638.1">
    <property type="nucleotide sequence ID" value="NZ_JBHUOJ010000018.1"/>
</dbReference>
<dbReference type="SUPFAM" id="SSF56219">
    <property type="entry name" value="DNase I-like"/>
    <property type="match status" value="1"/>
</dbReference>
<dbReference type="Pfam" id="PF03372">
    <property type="entry name" value="Exo_endo_phos"/>
    <property type="match status" value="1"/>
</dbReference>
<keyword evidence="2" id="KW-0378">Hydrolase</keyword>
<dbReference type="EMBL" id="JBHUOJ010000018">
    <property type="protein sequence ID" value="MFD2833357.1"/>
    <property type="molecule type" value="Genomic_DNA"/>
</dbReference>
<comment type="caution">
    <text evidence="2">The sequence shown here is derived from an EMBL/GenBank/DDBJ whole genome shotgun (WGS) entry which is preliminary data.</text>
</comment>
<evidence type="ECO:0000313" key="2">
    <source>
        <dbReference type="EMBL" id="MFD2833357.1"/>
    </source>
</evidence>
<keyword evidence="2" id="KW-0255">Endonuclease</keyword>
<dbReference type="PANTHER" id="PTHR12121">
    <property type="entry name" value="CARBON CATABOLITE REPRESSOR PROTEIN 4"/>
    <property type="match status" value="1"/>
</dbReference>
<dbReference type="GO" id="GO:0004519">
    <property type="term" value="F:endonuclease activity"/>
    <property type="evidence" value="ECO:0007669"/>
    <property type="project" value="UniProtKB-KW"/>
</dbReference>
<dbReference type="CDD" id="cd09083">
    <property type="entry name" value="EEP-1"/>
    <property type="match status" value="1"/>
</dbReference>
<proteinExistence type="predicted"/>
<evidence type="ECO:0000259" key="1">
    <source>
        <dbReference type="Pfam" id="PF03372"/>
    </source>
</evidence>
<dbReference type="InterPro" id="IPR036691">
    <property type="entry name" value="Endo/exonu/phosph_ase_sf"/>
</dbReference>
<reference evidence="3" key="1">
    <citation type="journal article" date="2019" name="Int. J. Syst. Evol. Microbiol.">
        <title>The Global Catalogue of Microorganisms (GCM) 10K type strain sequencing project: providing services to taxonomists for standard genome sequencing and annotation.</title>
        <authorList>
            <consortium name="The Broad Institute Genomics Platform"/>
            <consortium name="The Broad Institute Genome Sequencing Center for Infectious Disease"/>
            <person name="Wu L."/>
            <person name="Ma J."/>
        </authorList>
    </citation>
    <scope>NUCLEOTIDE SEQUENCE [LARGE SCALE GENOMIC DNA]</scope>
    <source>
        <strain evidence="3">KCTC 52925</strain>
    </source>
</reference>
<dbReference type="PANTHER" id="PTHR12121:SF36">
    <property type="entry name" value="ENDONUCLEASE_EXONUCLEASE_PHOSPHATASE DOMAIN-CONTAINING PROTEIN"/>
    <property type="match status" value="1"/>
</dbReference>
<organism evidence="2 3">
    <name type="scientific">Christiangramia antarctica</name>
    <dbReference type="NCBI Taxonomy" id="2058158"/>
    <lineage>
        <taxon>Bacteria</taxon>
        <taxon>Pseudomonadati</taxon>
        <taxon>Bacteroidota</taxon>
        <taxon>Flavobacteriia</taxon>
        <taxon>Flavobacteriales</taxon>
        <taxon>Flavobacteriaceae</taxon>
        <taxon>Christiangramia</taxon>
    </lineage>
</organism>
<evidence type="ECO:0000313" key="3">
    <source>
        <dbReference type="Proteomes" id="UP001597438"/>
    </source>
</evidence>